<dbReference type="KEGG" id="poi:BOP93_07070"/>
<dbReference type="AlphaFoldDB" id="A0A2L0RTA1"/>
<evidence type="ECO:0000313" key="1">
    <source>
        <dbReference type="EMBL" id="AUZ45367.1"/>
    </source>
</evidence>
<proteinExistence type="predicted"/>
<evidence type="ECO:0000313" key="2">
    <source>
        <dbReference type="Proteomes" id="UP000239888"/>
    </source>
</evidence>
<reference evidence="1 2" key="1">
    <citation type="journal article" date="2018" name="Front. Microbiol.">
        <title>Pseudomonas orientalis F9: A Potent Antagonist against Phytopathogens with Phytotoxic Effect in the Apple Flower.</title>
        <authorList>
            <person name="Zengerer V."/>
            <person name="Schmid M."/>
            <person name="Bieri M."/>
            <person name="Muller D.C."/>
            <person name="Remus-Emsermann M.N.P."/>
            <person name="Ahrens C.H."/>
            <person name="Pelludat C."/>
        </authorList>
    </citation>
    <scope>NUCLEOTIDE SEQUENCE [LARGE SCALE GENOMIC DNA]</scope>
    <source>
        <strain evidence="1 2">F9</strain>
    </source>
</reference>
<protein>
    <submittedName>
        <fullName evidence="1">Uncharacterized protein</fullName>
    </submittedName>
</protein>
<accession>A0A2L0RTA1</accession>
<organism evidence="1 2">
    <name type="scientific">Pseudomonas orientalis</name>
    <dbReference type="NCBI Taxonomy" id="76758"/>
    <lineage>
        <taxon>Bacteria</taxon>
        <taxon>Pseudomonadati</taxon>
        <taxon>Pseudomonadota</taxon>
        <taxon>Gammaproteobacteria</taxon>
        <taxon>Pseudomonadales</taxon>
        <taxon>Pseudomonadaceae</taxon>
        <taxon>Pseudomonas</taxon>
    </lineage>
</organism>
<name>A0A2L0RTA1_9PSED</name>
<dbReference type="EMBL" id="CP018049">
    <property type="protein sequence ID" value="AUZ45367.1"/>
    <property type="molecule type" value="Genomic_DNA"/>
</dbReference>
<dbReference type="Proteomes" id="UP000239888">
    <property type="component" value="Chromosome"/>
</dbReference>
<gene>
    <name evidence="1" type="ORF">BOP93_07070</name>
</gene>
<sequence length="68" mass="7878">MIDYLPLQIFVYMKIEYLSNQSCLTLKVYANGVRKSNVNSDLSDFTPVLASFDFKIKKILIFNVIQLI</sequence>